<dbReference type="PANTHER" id="PTHR33375">
    <property type="entry name" value="CHROMOSOME-PARTITIONING PROTEIN PARB-RELATED"/>
    <property type="match status" value="1"/>
</dbReference>
<gene>
    <name evidence="4" type="ORF">SAMN06269173_110103</name>
</gene>
<evidence type="ECO:0000256" key="2">
    <source>
        <dbReference type="SAM" id="MobiDB-lite"/>
    </source>
</evidence>
<dbReference type="Proteomes" id="UP000198310">
    <property type="component" value="Unassembled WGS sequence"/>
</dbReference>
<reference evidence="5" key="1">
    <citation type="submission" date="2017-06" db="EMBL/GenBank/DDBJ databases">
        <authorList>
            <person name="Varghese N."/>
            <person name="Submissions S."/>
        </authorList>
    </citation>
    <scope>NUCLEOTIDE SEQUENCE [LARGE SCALE GENOMIC DNA]</scope>
    <source>
        <strain evidence="5">DSM 28041</strain>
    </source>
</reference>
<dbReference type="SUPFAM" id="SSF110849">
    <property type="entry name" value="ParB/Sulfiredoxin"/>
    <property type="match status" value="1"/>
</dbReference>
<evidence type="ECO:0000256" key="1">
    <source>
        <dbReference type="ARBA" id="ARBA00006295"/>
    </source>
</evidence>
<dbReference type="InterPro" id="IPR004437">
    <property type="entry name" value="ParB/RepB/Spo0J"/>
</dbReference>
<protein>
    <submittedName>
        <fullName evidence="4">ParB/RepB/Spo0J family partition protein</fullName>
    </submittedName>
</protein>
<dbReference type="Gene3D" id="3.90.1530.30">
    <property type="match status" value="1"/>
</dbReference>
<dbReference type="InterPro" id="IPR003115">
    <property type="entry name" value="ParB_N"/>
</dbReference>
<dbReference type="Gene3D" id="1.10.10.2830">
    <property type="match status" value="1"/>
</dbReference>
<dbReference type="GO" id="GO:0003677">
    <property type="term" value="F:DNA binding"/>
    <property type="evidence" value="ECO:0007669"/>
    <property type="project" value="InterPro"/>
</dbReference>
<dbReference type="GO" id="GO:0005694">
    <property type="term" value="C:chromosome"/>
    <property type="evidence" value="ECO:0007669"/>
    <property type="project" value="TreeGrafter"/>
</dbReference>
<organism evidence="4 5">
    <name type="scientific">Hymenobacter mucosus</name>
    <dbReference type="NCBI Taxonomy" id="1411120"/>
    <lineage>
        <taxon>Bacteria</taxon>
        <taxon>Pseudomonadati</taxon>
        <taxon>Bacteroidota</taxon>
        <taxon>Cytophagia</taxon>
        <taxon>Cytophagales</taxon>
        <taxon>Hymenobacteraceae</taxon>
        <taxon>Hymenobacter</taxon>
    </lineage>
</organism>
<evidence type="ECO:0000259" key="3">
    <source>
        <dbReference type="SMART" id="SM00470"/>
    </source>
</evidence>
<dbReference type="RefSeq" id="WP_089333776.1">
    <property type="nucleotide sequence ID" value="NZ_FZNS01000010.1"/>
</dbReference>
<feature type="region of interest" description="Disordered" evidence="2">
    <location>
        <begin position="506"/>
        <end position="553"/>
    </location>
</feature>
<dbReference type="InterPro" id="IPR036086">
    <property type="entry name" value="ParB/Sulfiredoxin_sf"/>
</dbReference>
<dbReference type="AlphaFoldDB" id="A0A239A1N1"/>
<proteinExistence type="inferred from homology"/>
<dbReference type="NCBIfam" id="TIGR00180">
    <property type="entry name" value="parB_part"/>
    <property type="match status" value="1"/>
</dbReference>
<dbReference type="SMART" id="SM00470">
    <property type="entry name" value="ParB"/>
    <property type="match status" value="1"/>
</dbReference>
<comment type="similarity">
    <text evidence="1">Belongs to the ParB family.</text>
</comment>
<dbReference type="EMBL" id="FZNS01000010">
    <property type="protein sequence ID" value="SNR88924.1"/>
    <property type="molecule type" value="Genomic_DNA"/>
</dbReference>
<dbReference type="Pfam" id="PF02195">
    <property type="entry name" value="ParB_N"/>
    <property type="match status" value="1"/>
</dbReference>
<evidence type="ECO:0000313" key="4">
    <source>
        <dbReference type="EMBL" id="SNR88924.1"/>
    </source>
</evidence>
<evidence type="ECO:0000313" key="5">
    <source>
        <dbReference type="Proteomes" id="UP000198310"/>
    </source>
</evidence>
<keyword evidence="5" id="KW-1185">Reference proteome</keyword>
<feature type="domain" description="ParB-like N-terminal" evidence="3">
    <location>
        <begin position="19"/>
        <end position="112"/>
    </location>
</feature>
<dbReference type="GO" id="GO:0007059">
    <property type="term" value="P:chromosome segregation"/>
    <property type="evidence" value="ECO:0007669"/>
    <property type="project" value="TreeGrafter"/>
</dbReference>
<dbReference type="PANTHER" id="PTHR33375:SF7">
    <property type="entry name" value="CHROMOSOME 2-PARTITIONING PROTEIN PARB-RELATED"/>
    <property type="match status" value="1"/>
</dbReference>
<sequence>MSQPTMSILPEENTAVTLQEFPLSAIYVADNYRSTMSREGLEALADSIKAGGLIQPVTVRPLDEPIKGCTHALVAGFRRHAASELAGLPTILATVRRMTAQTAEAIRLAENIVRENPHPADEAVAVGKLAAENMTTDEICAYLGKSAYWVTQRRAISGLLAEWLTDLRQDKLTLSAAEELSRWPLDVQQRCLSVRHPKQVTSDWSITNFVRRESQVLGSAPWPLDDATVFPAAGACTHCPKRSSCNVLLFSDMADDNKDHCLDSVCWQTKLTNQVERVFNEQKELAGDATVVRLSSRWSDAPAGSLKSDKYQETKAKKGSVVGVYVDGSKAAKVVRVTLTQEAVKAVASGKTELSQGEKNRETRQKRLLKEAGKRVLADRSYHALQGGTDEAKQGRVQVLAAVVAESLMQGRNIDLLTLAELSRTWGWEPVGKKGPDTKGVPYREWVVKQVLKYAPTEALLTQLLLFSVTHRGLSNEWTDYQQTAASLVGTPQVREGLTEAAQELFEREYDPRTLRPRKESAAGAGTTPELDAEDDDLAHAEAEQEEVTAQAA</sequence>
<dbReference type="InterPro" id="IPR050336">
    <property type="entry name" value="Chromosome_partition/occlusion"/>
</dbReference>
<accession>A0A239A1N1</accession>
<feature type="compositionally biased region" description="Basic and acidic residues" evidence="2">
    <location>
        <begin position="506"/>
        <end position="521"/>
    </location>
</feature>
<name>A0A239A1N1_9BACT</name>
<dbReference type="SUPFAM" id="SSF109709">
    <property type="entry name" value="KorB DNA-binding domain-like"/>
    <property type="match status" value="1"/>
</dbReference>